<evidence type="ECO:0000313" key="1">
    <source>
        <dbReference type="EMBL" id="KAG6600307.1"/>
    </source>
</evidence>
<name>A0AAV6NPN2_9ROSI</name>
<comment type="caution">
    <text evidence="1">The sequence shown here is derived from an EMBL/GenBank/DDBJ whole genome shotgun (WGS) entry which is preliminary data.</text>
</comment>
<sequence>MSTGTSSYSPSCMARTIDTTLSLRILASQLSYPYGRCHLTQPHQANAQYNSLKFSKCLPRHDQNSHIIKS</sequence>
<feature type="non-terminal residue" evidence="1">
    <location>
        <position position="1"/>
    </location>
</feature>
<dbReference type="Proteomes" id="UP000685013">
    <property type="component" value="Chromosome 4"/>
</dbReference>
<protein>
    <submittedName>
        <fullName evidence="1">Uncharacterized protein</fullName>
    </submittedName>
</protein>
<evidence type="ECO:0000313" key="2">
    <source>
        <dbReference type="Proteomes" id="UP000685013"/>
    </source>
</evidence>
<gene>
    <name evidence="1" type="ORF">SDJN03_05540</name>
</gene>
<dbReference type="AlphaFoldDB" id="A0AAV6NPN2"/>
<reference evidence="1 2" key="1">
    <citation type="journal article" date="2021" name="Hortic Res">
        <title>The domestication of Cucurbita argyrosperma as revealed by the genome of its wild relative.</title>
        <authorList>
            <person name="Barrera-Redondo J."/>
            <person name="Sanchez-de la Vega G."/>
            <person name="Aguirre-Liguori J.A."/>
            <person name="Castellanos-Morales G."/>
            <person name="Gutierrez-Guerrero Y.T."/>
            <person name="Aguirre-Dugua X."/>
            <person name="Aguirre-Planter E."/>
            <person name="Tenaillon M.I."/>
            <person name="Lira-Saade R."/>
            <person name="Eguiarte L.E."/>
        </authorList>
    </citation>
    <scope>NUCLEOTIDE SEQUENCE [LARGE SCALE GENOMIC DNA]</scope>
    <source>
        <strain evidence="1">JBR-2021</strain>
    </source>
</reference>
<accession>A0AAV6NPN2</accession>
<proteinExistence type="predicted"/>
<dbReference type="EMBL" id="JAGKQH010000004">
    <property type="protein sequence ID" value="KAG6600307.1"/>
    <property type="molecule type" value="Genomic_DNA"/>
</dbReference>
<organism evidence="1 2">
    <name type="scientific">Cucurbita argyrosperma subsp. sororia</name>
    <dbReference type="NCBI Taxonomy" id="37648"/>
    <lineage>
        <taxon>Eukaryota</taxon>
        <taxon>Viridiplantae</taxon>
        <taxon>Streptophyta</taxon>
        <taxon>Embryophyta</taxon>
        <taxon>Tracheophyta</taxon>
        <taxon>Spermatophyta</taxon>
        <taxon>Magnoliopsida</taxon>
        <taxon>eudicotyledons</taxon>
        <taxon>Gunneridae</taxon>
        <taxon>Pentapetalae</taxon>
        <taxon>rosids</taxon>
        <taxon>fabids</taxon>
        <taxon>Cucurbitales</taxon>
        <taxon>Cucurbitaceae</taxon>
        <taxon>Cucurbiteae</taxon>
        <taxon>Cucurbita</taxon>
    </lineage>
</organism>
<keyword evidence="2" id="KW-1185">Reference proteome</keyword>